<evidence type="ECO:0000313" key="1">
    <source>
        <dbReference type="EMBL" id="MVZ61134.1"/>
    </source>
</evidence>
<name>A0A6N8KWD8_9SPHI</name>
<sequence>MKIITTALNLSFKPIMLTLLLSIIVFSACKQEDNSPTSKDPSKVSLQVIGIKEQNLGSKLRTAQSAKGMTARSAKAIDLTSSIDLGGFSIAVMAGTGAVAPANPSAKLAKAAPVAFLNGNSSMEHGKKYRILFYQLSGGQEIYRETAEITSSSSRFEVTLVKNTPYNWYAYSYDDVQSIPLPADLQQPEIPTKTDAPLLFARGTITPTEFGNNNINIEFEHQIAKIEAKLDASEVFANYILNLSASFVQVPVTSHYFSLKNASITGNPISASNIDVPIDFVNDWSTVVKLSTNNIYTTSAFASMQIEIQQLVIDKTGQSISLIEPTSPVMAEIPGFTNDITTKKRGKIMVKYKGGIIGTLEWAEGELYYDGTDPNGHLYKISEVFTAKTEHACNFYWNWNSLLPRPQTGTITSRPGDPCGEVLPKNTWRTPTQAEFSTLNVATASNGAISFDTNDGEKLYFHQGGRDKHSTCNVYMHGDGSYWTSAATKTLSAPTFEVKSTGGANYGSTNISKEWRKYGLLVKCVRNR</sequence>
<keyword evidence="2" id="KW-1185">Reference proteome</keyword>
<organism evidence="1 2">
    <name type="scientific">Sphingobacterium humi</name>
    <dbReference type="NCBI Taxonomy" id="1796905"/>
    <lineage>
        <taxon>Bacteria</taxon>
        <taxon>Pseudomonadati</taxon>
        <taxon>Bacteroidota</taxon>
        <taxon>Sphingobacteriia</taxon>
        <taxon>Sphingobacteriales</taxon>
        <taxon>Sphingobacteriaceae</taxon>
        <taxon>Sphingobacterium</taxon>
    </lineage>
</organism>
<dbReference type="Proteomes" id="UP000435036">
    <property type="component" value="Unassembled WGS sequence"/>
</dbReference>
<reference evidence="1 2" key="1">
    <citation type="submission" date="2019-12" db="EMBL/GenBank/DDBJ databases">
        <authorList>
            <person name="Dong K."/>
        </authorList>
    </citation>
    <scope>NUCLEOTIDE SEQUENCE [LARGE SCALE GENOMIC DNA]</scope>
    <source>
        <strain evidence="1 2">JCM 31225</strain>
    </source>
</reference>
<evidence type="ECO:0008006" key="3">
    <source>
        <dbReference type="Google" id="ProtNLM"/>
    </source>
</evidence>
<dbReference type="RefSeq" id="WP_160367777.1">
    <property type="nucleotide sequence ID" value="NZ_WSQA01000002.1"/>
</dbReference>
<dbReference type="AlphaFoldDB" id="A0A6N8KWD8"/>
<comment type="caution">
    <text evidence="1">The sequence shown here is derived from an EMBL/GenBank/DDBJ whole genome shotgun (WGS) entry which is preliminary data.</text>
</comment>
<dbReference type="OrthoDB" id="692440at2"/>
<dbReference type="EMBL" id="WSQA01000002">
    <property type="protein sequence ID" value="MVZ61134.1"/>
    <property type="molecule type" value="Genomic_DNA"/>
</dbReference>
<dbReference type="PROSITE" id="PS51257">
    <property type="entry name" value="PROKAR_LIPOPROTEIN"/>
    <property type="match status" value="1"/>
</dbReference>
<gene>
    <name evidence="1" type="ORF">GQF63_03780</name>
</gene>
<protein>
    <recommendedName>
        <fullName evidence="3">Fibrobacter succinogenes major paralogous domain-containing protein</fullName>
    </recommendedName>
</protein>
<evidence type="ECO:0000313" key="2">
    <source>
        <dbReference type="Proteomes" id="UP000435036"/>
    </source>
</evidence>
<accession>A0A6N8KWD8</accession>
<proteinExistence type="predicted"/>